<evidence type="ECO:0000256" key="2">
    <source>
        <dbReference type="ARBA" id="ARBA00023004"/>
    </source>
</evidence>
<dbReference type="InterPro" id="IPR052977">
    <property type="entry name" value="Polyferredoxin-like_ET"/>
</dbReference>
<dbReference type="EMBL" id="FOSF01000030">
    <property type="protein sequence ID" value="SFK14526.1"/>
    <property type="molecule type" value="Genomic_DNA"/>
</dbReference>
<dbReference type="InterPro" id="IPR017900">
    <property type="entry name" value="4Fe4S_Fe_S_CS"/>
</dbReference>
<accession>A0A662ZBW5</accession>
<sequence length="390" mass="43680">MIDFDFEEFCSGCAACYSICPKKAISMQKNQEGFLIPHIDKDKCINCNLCNKVCVHLNPPSKRNISGCWTYASKNSNVKKKSSSGAAWFEIGKHAINEGGLVAGCVWNKELRAIHSVGNSMQTLITTQGSKYVQSDMGDVLKDIVIALKKNNKIVFSGTPCQATAAHNLIVNSSASKYRENAIIVAVICHGVSSPLAWESFKTWDEAKHHSKLVSINFRDKSKEGYKKSYCRYEYESGEIVYLPTFLPSSKWMESTIVYNLAMRNACAHCDCKGIHNSIDLILGDWYSQYKGEGTLGTSCIIACTTRGKNYAESSLENLHNLEYSSVLKDNPLVEKSSFASPQRKQFFDRLLNGDNNFWDSIEKLYPPKYKYKKILVKIGLFGLIKKIIG</sequence>
<keyword evidence="2" id="KW-0408">Iron</keyword>
<dbReference type="PANTHER" id="PTHR43193:SF2">
    <property type="entry name" value="POLYFERREDOXIN PROTEIN FWDF"/>
    <property type="match status" value="1"/>
</dbReference>
<keyword evidence="3" id="KW-0411">Iron-sulfur</keyword>
<dbReference type="InterPro" id="IPR017896">
    <property type="entry name" value="4Fe4S_Fe-S-bd"/>
</dbReference>
<dbReference type="GO" id="GO:0046872">
    <property type="term" value="F:metal ion binding"/>
    <property type="evidence" value="ECO:0007669"/>
    <property type="project" value="UniProtKB-KW"/>
</dbReference>
<dbReference type="PANTHER" id="PTHR43193">
    <property type="match status" value="1"/>
</dbReference>
<keyword evidence="6" id="KW-1185">Reference proteome</keyword>
<dbReference type="OrthoDB" id="9810688at2"/>
<evidence type="ECO:0000256" key="1">
    <source>
        <dbReference type="ARBA" id="ARBA00022723"/>
    </source>
</evidence>
<evidence type="ECO:0000259" key="4">
    <source>
        <dbReference type="PROSITE" id="PS51379"/>
    </source>
</evidence>
<dbReference type="RefSeq" id="WP_074840846.1">
    <property type="nucleotide sequence ID" value="NZ_CP047056.1"/>
</dbReference>
<gene>
    <name evidence="5" type="ORF">SAMN04487865_103011</name>
</gene>
<evidence type="ECO:0000313" key="5">
    <source>
        <dbReference type="EMBL" id="SFK14526.1"/>
    </source>
</evidence>
<keyword evidence="1" id="KW-0479">Metal-binding</keyword>
<dbReference type="InterPro" id="IPR007525">
    <property type="entry name" value="FrhB_FdhB_C"/>
</dbReference>
<dbReference type="PROSITE" id="PS00198">
    <property type="entry name" value="4FE4S_FER_1"/>
    <property type="match status" value="1"/>
</dbReference>
<proteinExistence type="predicted"/>
<dbReference type="Gene3D" id="3.30.70.20">
    <property type="match status" value="1"/>
</dbReference>
<feature type="domain" description="4Fe-4S ferredoxin-type" evidence="4">
    <location>
        <begin position="1"/>
        <end position="30"/>
    </location>
</feature>
<dbReference type="SUPFAM" id="SSF54862">
    <property type="entry name" value="4Fe-4S ferredoxins"/>
    <property type="match status" value="1"/>
</dbReference>
<name>A0A662ZBW5_9GAMM</name>
<dbReference type="GO" id="GO:0051536">
    <property type="term" value="F:iron-sulfur cluster binding"/>
    <property type="evidence" value="ECO:0007669"/>
    <property type="project" value="UniProtKB-KW"/>
</dbReference>
<dbReference type="AlphaFoldDB" id="A0A662ZBW5"/>
<evidence type="ECO:0000313" key="6">
    <source>
        <dbReference type="Proteomes" id="UP000243374"/>
    </source>
</evidence>
<organism evidence="5 6">
    <name type="scientific">Succinivibrio dextrinosolvens</name>
    <dbReference type="NCBI Taxonomy" id="83771"/>
    <lineage>
        <taxon>Bacteria</taxon>
        <taxon>Pseudomonadati</taxon>
        <taxon>Pseudomonadota</taxon>
        <taxon>Gammaproteobacteria</taxon>
        <taxon>Aeromonadales</taxon>
        <taxon>Succinivibrionaceae</taxon>
        <taxon>Succinivibrio</taxon>
    </lineage>
</organism>
<feature type="domain" description="4Fe-4S ferredoxin-type" evidence="4">
    <location>
        <begin position="35"/>
        <end position="65"/>
    </location>
</feature>
<dbReference type="Proteomes" id="UP000243374">
    <property type="component" value="Unassembled WGS sequence"/>
</dbReference>
<protein>
    <submittedName>
        <fullName evidence="5">Coenzyme F420-reducing hydrogenase, beta subunit</fullName>
    </submittedName>
</protein>
<reference evidence="5 6" key="1">
    <citation type="submission" date="2016-10" db="EMBL/GenBank/DDBJ databases">
        <authorList>
            <person name="Varghese N."/>
            <person name="Submissions S."/>
        </authorList>
    </citation>
    <scope>NUCLEOTIDE SEQUENCE [LARGE SCALE GENOMIC DNA]</scope>
    <source>
        <strain evidence="5 6">22B</strain>
    </source>
</reference>
<dbReference type="Pfam" id="PF12838">
    <property type="entry name" value="Fer4_7"/>
    <property type="match status" value="1"/>
</dbReference>
<dbReference type="PROSITE" id="PS51379">
    <property type="entry name" value="4FE4S_FER_2"/>
    <property type="match status" value="2"/>
</dbReference>
<evidence type="ECO:0000256" key="3">
    <source>
        <dbReference type="ARBA" id="ARBA00023014"/>
    </source>
</evidence>
<dbReference type="Pfam" id="PF04432">
    <property type="entry name" value="FrhB_FdhB_C"/>
    <property type="match status" value="1"/>
</dbReference>